<dbReference type="Gene3D" id="6.10.250.1080">
    <property type="match status" value="1"/>
</dbReference>
<dbReference type="GO" id="GO:0007059">
    <property type="term" value="P:chromosome segregation"/>
    <property type="evidence" value="ECO:0007669"/>
    <property type="project" value="TreeGrafter"/>
</dbReference>
<keyword evidence="4" id="KW-0963">Cytoplasm</keyword>
<keyword evidence="6 8" id="KW-0175">Coiled coil</keyword>
<organism evidence="10">
    <name type="scientific">Schistocephalus solidus</name>
    <name type="common">Tapeworm</name>
    <dbReference type="NCBI Taxonomy" id="70667"/>
    <lineage>
        <taxon>Eukaryota</taxon>
        <taxon>Metazoa</taxon>
        <taxon>Spiralia</taxon>
        <taxon>Lophotrochozoa</taxon>
        <taxon>Platyhelminthes</taxon>
        <taxon>Cestoda</taxon>
        <taxon>Eucestoda</taxon>
        <taxon>Diphyllobothriidea</taxon>
        <taxon>Diphyllobothriidae</taxon>
        <taxon>Schistocephalus</taxon>
    </lineage>
</organism>
<evidence type="ECO:0000313" key="10">
    <source>
        <dbReference type="EMBL" id="JAP59682.1"/>
    </source>
</evidence>
<dbReference type="Pfam" id="PF04880">
    <property type="entry name" value="NUDE_C"/>
    <property type="match status" value="1"/>
</dbReference>
<protein>
    <submittedName>
        <fullName evidence="10">Nuclear distribution protein nudE homolog 1</fullName>
    </submittedName>
</protein>
<name>A0A0V0J2F6_SCHSO</name>
<comment type="subcellular location">
    <subcellularLocation>
        <location evidence="2">Cytoplasm</location>
        <location evidence="2">Cytoskeleton</location>
        <location evidence="2">Microtubule organizing center</location>
        <location evidence="2">Centrosome</location>
    </subcellularLocation>
    <subcellularLocation>
        <location evidence="1">Cytoplasm</location>
        <location evidence="1">Cytoskeleton</location>
        <location evidence="1">Spindle</location>
    </subcellularLocation>
</comment>
<keyword evidence="5" id="KW-0493">Microtubule</keyword>
<dbReference type="EMBL" id="GEEE01003543">
    <property type="protein sequence ID" value="JAP59682.1"/>
    <property type="molecule type" value="Transcribed_RNA"/>
</dbReference>
<dbReference type="GO" id="GO:0000776">
    <property type="term" value="C:kinetochore"/>
    <property type="evidence" value="ECO:0007669"/>
    <property type="project" value="TreeGrafter"/>
</dbReference>
<proteinExistence type="inferred from homology"/>
<evidence type="ECO:0000256" key="3">
    <source>
        <dbReference type="ARBA" id="ARBA00007429"/>
    </source>
</evidence>
<dbReference type="GO" id="GO:0005813">
    <property type="term" value="C:centrosome"/>
    <property type="evidence" value="ECO:0007669"/>
    <property type="project" value="UniProtKB-SubCell"/>
</dbReference>
<dbReference type="InterPro" id="IPR006964">
    <property type="entry name" value="NUDE_dom"/>
</dbReference>
<dbReference type="PANTHER" id="PTHR10921:SF1">
    <property type="entry name" value="NUCLEAR DISTRIBUTION PROTEIN NUDE HOMOLOG"/>
    <property type="match status" value="1"/>
</dbReference>
<dbReference type="GO" id="GO:0005871">
    <property type="term" value="C:kinesin complex"/>
    <property type="evidence" value="ECO:0007669"/>
    <property type="project" value="TreeGrafter"/>
</dbReference>
<dbReference type="GO" id="GO:0000132">
    <property type="term" value="P:establishment of mitotic spindle orientation"/>
    <property type="evidence" value="ECO:0007669"/>
    <property type="project" value="TreeGrafter"/>
</dbReference>
<dbReference type="GO" id="GO:0008017">
    <property type="term" value="F:microtubule binding"/>
    <property type="evidence" value="ECO:0007669"/>
    <property type="project" value="InterPro"/>
</dbReference>
<keyword evidence="7" id="KW-0206">Cytoskeleton</keyword>
<dbReference type="GO" id="GO:0007100">
    <property type="term" value="P:mitotic centrosome separation"/>
    <property type="evidence" value="ECO:0007669"/>
    <property type="project" value="TreeGrafter"/>
</dbReference>
<feature type="coiled-coil region" evidence="8">
    <location>
        <begin position="50"/>
        <end position="186"/>
    </location>
</feature>
<evidence type="ECO:0000256" key="5">
    <source>
        <dbReference type="ARBA" id="ARBA00022701"/>
    </source>
</evidence>
<dbReference type="GO" id="GO:0016477">
    <property type="term" value="P:cell migration"/>
    <property type="evidence" value="ECO:0007669"/>
    <property type="project" value="TreeGrafter"/>
</dbReference>
<evidence type="ECO:0000259" key="9">
    <source>
        <dbReference type="Pfam" id="PF04880"/>
    </source>
</evidence>
<dbReference type="PANTHER" id="PTHR10921">
    <property type="entry name" value="NUCLEAR DISTRIBUTION PROTEIN NUDE HOMOLOG 1"/>
    <property type="match status" value="1"/>
</dbReference>
<dbReference type="GO" id="GO:0007020">
    <property type="term" value="P:microtubule nucleation"/>
    <property type="evidence" value="ECO:0007669"/>
    <property type="project" value="TreeGrafter"/>
</dbReference>
<dbReference type="AlphaFoldDB" id="A0A0V0J2F6"/>
<dbReference type="InterPro" id="IPR033494">
    <property type="entry name" value="NUDE"/>
</dbReference>
<dbReference type="GO" id="GO:0005819">
    <property type="term" value="C:spindle"/>
    <property type="evidence" value="ECO:0007669"/>
    <property type="project" value="UniProtKB-SubCell"/>
</dbReference>
<accession>A0A0V0J2F6</accession>
<feature type="domain" description="NUDE" evidence="9">
    <location>
        <begin position="141"/>
        <end position="268"/>
    </location>
</feature>
<evidence type="ECO:0000256" key="4">
    <source>
        <dbReference type="ARBA" id="ARBA00022490"/>
    </source>
</evidence>
<sequence>MDIVPINKVYQERETMQAVQDINYWREKAEEYKRNWEMEREDFRDFQISSKELEGELETQLEQAEKKNDELKAALERLSIELENTTSRFESTTASQNRQLTSLQEELNSLRSEKTQQQLYIRQLEQTNDDLERSKRTALASVEDFENSLNKLIERNALLEGELDEKQELLESVQRLKDEVRDLNQELVVRQLPTSKEVTSVQPVLIEPEKVSNSKIEASTQTANIKAVPAPTSLNGGLPLMPSTRISALNLVGELLQKVGQLEANFANVCRCYDVSPAKVAKLNDVIATSTTTNGVPSDPW</sequence>
<evidence type="ECO:0000256" key="2">
    <source>
        <dbReference type="ARBA" id="ARBA00004300"/>
    </source>
</evidence>
<dbReference type="GO" id="GO:0051642">
    <property type="term" value="P:centrosome localization"/>
    <property type="evidence" value="ECO:0007669"/>
    <property type="project" value="TreeGrafter"/>
</dbReference>
<dbReference type="GO" id="GO:0047496">
    <property type="term" value="P:vesicle transport along microtubule"/>
    <property type="evidence" value="ECO:0007669"/>
    <property type="project" value="TreeGrafter"/>
</dbReference>
<gene>
    <name evidence="10" type="primary">NDE1</name>
    <name evidence="10" type="ORF">TR123668</name>
</gene>
<evidence type="ECO:0000256" key="6">
    <source>
        <dbReference type="ARBA" id="ARBA00023054"/>
    </source>
</evidence>
<evidence type="ECO:0000256" key="8">
    <source>
        <dbReference type="SAM" id="Coils"/>
    </source>
</evidence>
<evidence type="ECO:0000256" key="7">
    <source>
        <dbReference type="ARBA" id="ARBA00023212"/>
    </source>
</evidence>
<evidence type="ECO:0000256" key="1">
    <source>
        <dbReference type="ARBA" id="ARBA00004186"/>
    </source>
</evidence>
<dbReference type="GO" id="GO:0005874">
    <property type="term" value="C:microtubule"/>
    <property type="evidence" value="ECO:0007669"/>
    <property type="project" value="UniProtKB-KW"/>
</dbReference>
<reference evidence="10" key="1">
    <citation type="submission" date="2016-01" db="EMBL/GenBank/DDBJ databases">
        <title>Reference transcriptome for the parasite Schistocephalus solidus: insights into the molecular evolution of parasitism.</title>
        <authorList>
            <person name="Hebert F.O."/>
            <person name="Grambauer S."/>
            <person name="Barber I."/>
            <person name="Landry C.R."/>
            <person name="Aubin-Horth N."/>
        </authorList>
    </citation>
    <scope>NUCLEOTIDE SEQUENCE</scope>
</reference>
<comment type="similarity">
    <text evidence="3">Belongs to the nudE family.</text>
</comment>